<dbReference type="Gene3D" id="3.40.190.10">
    <property type="entry name" value="Periplasmic binding protein-like II"/>
    <property type="match status" value="2"/>
</dbReference>
<dbReference type="RefSeq" id="WP_220161374.1">
    <property type="nucleotide sequence ID" value="NZ_CP080507.1"/>
</dbReference>
<dbReference type="AlphaFoldDB" id="A0A8F9TSK3"/>
<comment type="similarity">
    <text evidence="1">Belongs to the bacterial solute-binding protein ModA family.</text>
</comment>
<dbReference type="GO" id="GO:0015689">
    <property type="term" value="P:molybdate ion transport"/>
    <property type="evidence" value="ECO:0007669"/>
    <property type="project" value="InterPro"/>
</dbReference>
<evidence type="ECO:0000256" key="2">
    <source>
        <dbReference type="ARBA" id="ARBA00022505"/>
    </source>
</evidence>
<comment type="subunit">
    <text evidence="5">The complex is composed of two ATP-binding proteins (ModC), two transmembrane proteins (ModB) and a solute-binding protein (ModA).</text>
</comment>
<evidence type="ECO:0000256" key="5">
    <source>
        <dbReference type="ARBA" id="ARBA00062515"/>
    </source>
</evidence>
<feature type="signal peptide" evidence="7">
    <location>
        <begin position="1"/>
        <end position="19"/>
    </location>
</feature>
<dbReference type="GO" id="GO:0046872">
    <property type="term" value="F:metal ion binding"/>
    <property type="evidence" value="ECO:0007669"/>
    <property type="project" value="UniProtKB-KW"/>
</dbReference>
<dbReference type="GO" id="GO:0030973">
    <property type="term" value="F:molybdate ion binding"/>
    <property type="evidence" value="ECO:0007669"/>
    <property type="project" value="InterPro"/>
</dbReference>
<evidence type="ECO:0000256" key="4">
    <source>
        <dbReference type="ARBA" id="ARBA00022729"/>
    </source>
</evidence>
<dbReference type="KEGG" id="ole:K0B96_13300"/>
<dbReference type="PANTHER" id="PTHR30632:SF14">
    <property type="entry name" value="TUNGSTATE_MOLYBDATE_CHROMATE-BINDING PROTEIN MODA"/>
    <property type="match status" value="1"/>
</dbReference>
<dbReference type="NCBIfam" id="TIGR01256">
    <property type="entry name" value="modA"/>
    <property type="match status" value="1"/>
</dbReference>
<dbReference type="PIRSF" id="PIRSF004846">
    <property type="entry name" value="ModA"/>
    <property type="match status" value="1"/>
</dbReference>
<dbReference type="PANTHER" id="PTHR30632">
    <property type="entry name" value="MOLYBDATE-BINDING PERIPLASMIC PROTEIN"/>
    <property type="match status" value="1"/>
</dbReference>
<dbReference type="EMBL" id="CP080507">
    <property type="protein sequence ID" value="QYM78270.1"/>
    <property type="molecule type" value="Genomic_DNA"/>
</dbReference>
<evidence type="ECO:0000256" key="3">
    <source>
        <dbReference type="ARBA" id="ARBA00022723"/>
    </source>
</evidence>
<dbReference type="Pfam" id="PF13531">
    <property type="entry name" value="SBP_bac_11"/>
    <property type="match status" value="1"/>
</dbReference>
<dbReference type="GO" id="GO:1901359">
    <property type="term" value="F:tungstate binding"/>
    <property type="evidence" value="ECO:0007669"/>
    <property type="project" value="UniProtKB-ARBA"/>
</dbReference>
<dbReference type="InterPro" id="IPR050682">
    <property type="entry name" value="ModA/WtpA"/>
</dbReference>
<accession>A0A8F9TSK3</accession>
<protein>
    <submittedName>
        <fullName evidence="8">Molybdate ABC transporter substrate-binding protein</fullName>
    </submittedName>
</protein>
<keyword evidence="9" id="KW-1185">Reference proteome</keyword>
<evidence type="ECO:0000256" key="1">
    <source>
        <dbReference type="ARBA" id="ARBA00009175"/>
    </source>
</evidence>
<keyword evidence="2 6" id="KW-0500">Molybdenum</keyword>
<proteinExistence type="inferred from homology"/>
<evidence type="ECO:0000256" key="7">
    <source>
        <dbReference type="SAM" id="SignalP"/>
    </source>
</evidence>
<feature type="chain" id="PRO_5034686773" evidence="7">
    <location>
        <begin position="20"/>
        <end position="269"/>
    </location>
</feature>
<keyword evidence="4 7" id="KW-0732">Signal</keyword>
<evidence type="ECO:0000256" key="6">
    <source>
        <dbReference type="PIRSR" id="PIRSR004846-1"/>
    </source>
</evidence>
<dbReference type="CDD" id="cd13539">
    <property type="entry name" value="PBP2_AvModA"/>
    <property type="match status" value="1"/>
</dbReference>
<sequence length="269" mass="28058">MLTFARRFAFFLATAAALAAADRVSVAAAANLVYALDALNAAFRATEPGTTVVVTTAASGNLVAQIRNGAPYDVFLSADLAYPRTLLTSGDAAAGTLTPFAVGRLVVWTMRPELDLGSVGVLMRNTAVHKVALAQPETAPYGRAAREALRKLEVWSEVQGKIVIGDSVSQAAQFVQSGNADCGFVALSLVVSPELTGKGRYLEVPLELYSPITEAAVLTTFGRENAAARRYLAFLVSPAAREIFTRFGYGIPPAGAVAPVAPPATSPAS</sequence>
<evidence type="ECO:0000313" key="9">
    <source>
        <dbReference type="Proteomes" id="UP000825051"/>
    </source>
</evidence>
<name>A0A8F9TSK3_9BACT</name>
<reference evidence="8" key="1">
    <citation type="submission" date="2021-08" db="EMBL/GenBank/DDBJ databases">
        <title>Genome of a novel bacterium of the phylum Verrucomicrobia, Oleiharenicola sp. KSB-15.</title>
        <authorList>
            <person name="Chung J.-H."/>
            <person name="Ahn J.-H."/>
            <person name="Yoon Y."/>
            <person name="Kim D.-Y."/>
            <person name="An S.-H."/>
            <person name="Park I."/>
            <person name="Yeon J."/>
        </authorList>
    </citation>
    <scope>NUCLEOTIDE SEQUENCE</scope>
    <source>
        <strain evidence="8">KSB-15</strain>
    </source>
</reference>
<dbReference type="SUPFAM" id="SSF53850">
    <property type="entry name" value="Periplasmic binding protein-like II"/>
    <property type="match status" value="1"/>
</dbReference>
<feature type="binding site" evidence="6">
    <location>
        <position position="59"/>
    </location>
    <ligand>
        <name>molybdate</name>
        <dbReference type="ChEBI" id="CHEBI:36264"/>
    </ligand>
</feature>
<keyword evidence="3 6" id="KW-0479">Metal-binding</keyword>
<dbReference type="Proteomes" id="UP000825051">
    <property type="component" value="Chromosome"/>
</dbReference>
<dbReference type="InterPro" id="IPR005950">
    <property type="entry name" value="ModA"/>
</dbReference>
<dbReference type="FunFam" id="3.40.190.10:FF:000035">
    <property type="entry name" value="Molybdate ABC transporter substrate-binding protein"/>
    <property type="match status" value="1"/>
</dbReference>
<evidence type="ECO:0000313" key="8">
    <source>
        <dbReference type="EMBL" id="QYM78270.1"/>
    </source>
</evidence>
<organism evidence="8 9">
    <name type="scientific">Horticoccus luteus</name>
    <dbReference type="NCBI Taxonomy" id="2862869"/>
    <lineage>
        <taxon>Bacteria</taxon>
        <taxon>Pseudomonadati</taxon>
        <taxon>Verrucomicrobiota</taxon>
        <taxon>Opitutia</taxon>
        <taxon>Opitutales</taxon>
        <taxon>Opitutaceae</taxon>
        <taxon>Horticoccus</taxon>
    </lineage>
</organism>
<feature type="binding site" evidence="6">
    <location>
        <position position="168"/>
    </location>
    <ligand>
        <name>molybdate</name>
        <dbReference type="ChEBI" id="CHEBI:36264"/>
    </ligand>
</feature>
<dbReference type="InterPro" id="IPR044084">
    <property type="entry name" value="AvModA-like_subst-bd"/>
</dbReference>
<gene>
    <name evidence="8" type="primary">modA</name>
    <name evidence="8" type="ORF">K0B96_13300</name>
</gene>